<reference evidence="1 2" key="1">
    <citation type="submission" date="2020-08" db="EMBL/GenBank/DDBJ databases">
        <title>Genomic Encyclopedia of Type Strains, Phase IV (KMG-IV): sequencing the most valuable type-strain genomes for metagenomic binning, comparative biology and taxonomic classification.</title>
        <authorList>
            <person name="Goeker M."/>
        </authorList>
    </citation>
    <scope>NUCLEOTIDE SEQUENCE [LARGE SCALE GENOMIC DNA]</scope>
    <source>
        <strain evidence="1 2">DSM 19169</strain>
    </source>
</reference>
<evidence type="ECO:0000313" key="2">
    <source>
        <dbReference type="Proteomes" id="UP000583699"/>
    </source>
</evidence>
<sequence>MVGKSGKSPAGRLHVVKEQVCQGAFAAYPRFAPIFHVLLGTAKGLSDVSLDYRHNE</sequence>
<name>A0A7W8JHI8_9BACL</name>
<accession>A0A7W8JHI8</accession>
<protein>
    <submittedName>
        <fullName evidence="1">Uncharacterized protein</fullName>
    </submittedName>
</protein>
<proteinExistence type="predicted"/>
<organism evidence="1 2">
    <name type="scientific">Anoxybacillus mongoliensis</name>
    <dbReference type="NCBI Taxonomy" id="452565"/>
    <lineage>
        <taxon>Bacteria</taxon>
        <taxon>Bacillati</taxon>
        <taxon>Bacillota</taxon>
        <taxon>Bacilli</taxon>
        <taxon>Bacillales</taxon>
        <taxon>Anoxybacillaceae</taxon>
        <taxon>Anoxybacillus</taxon>
    </lineage>
</organism>
<comment type="caution">
    <text evidence="1">The sequence shown here is derived from an EMBL/GenBank/DDBJ whole genome shotgun (WGS) entry which is preliminary data.</text>
</comment>
<dbReference type="EMBL" id="JACHEQ010000007">
    <property type="protein sequence ID" value="MBB5355691.1"/>
    <property type="molecule type" value="Genomic_DNA"/>
</dbReference>
<dbReference type="Proteomes" id="UP000583699">
    <property type="component" value="Unassembled WGS sequence"/>
</dbReference>
<dbReference type="AlphaFoldDB" id="A0A7W8JHI8"/>
<gene>
    <name evidence="1" type="ORF">HNR43_001666</name>
</gene>
<evidence type="ECO:0000313" key="1">
    <source>
        <dbReference type="EMBL" id="MBB5355691.1"/>
    </source>
</evidence>
<keyword evidence="2" id="KW-1185">Reference proteome</keyword>